<evidence type="ECO:0000256" key="2">
    <source>
        <dbReference type="SAM" id="MobiDB-lite"/>
    </source>
</evidence>
<evidence type="ECO:0000313" key="5">
    <source>
        <dbReference type="Proteomes" id="UP001235303"/>
    </source>
</evidence>
<feature type="region of interest" description="Disordered" evidence="2">
    <location>
        <begin position="1"/>
        <end position="40"/>
    </location>
</feature>
<dbReference type="PANTHER" id="PTHR35579:SF3">
    <property type="entry name" value="CRISPR SYSTEM CMS ENDORIBONUCLEASE CSM3"/>
    <property type="match status" value="1"/>
</dbReference>
<keyword evidence="5" id="KW-1185">Reference proteome</keyword>
<reference evidence="4 5" key="1">
    <citation type="submission" date="2023-01" db="EMBL/GenBank/DDBJ databases">
        <title>Novel diversity within Roseofilum (Cyanobacteria; Desertifilaceae) from marine benthic mats with descriptions of four novel species.</title>
        <authorList>
            <person name="Wang Y."/>
            <person name="Berthold D.E."/>
            <person name="Hu J."/>
            <person name="Lefler F.W."/>
            <person name="Laughinghouse H.D. IV."/>
        </authorList>
    </citation>
    <scope>NUCLEOTIDE SEQUENCE [LARGE SCALE GENOMIC DNA]</scope>
    <source>
        <strain evidence="4 5">BLCC-M154</strain>
    </source>
</reference>
<feature type="domain" description="CRISPR type III-associated protein" evidence="3">
    <location>
        <begin position="58"/>
        <end position="265"/>
    </location>
</feature>
<name>A0ABT7B221_9CYAN</name>
<evidence type="ECO:0000259" key="3">
    <source>
        <dbReference type="Pfam" id="PF03787"/>
    </source>
</evidence>
<keyword evidence="1" id="KW-0051">Antiviral defense</keyword>
<dbReference type="Pfam" id="PF03787">
    <property type="entry name" value="RAMPs"/>
    <property type="match status" value="1"/>
</dbReference>
<dbReference type="Proteomes" id="UP001235303">
    <property type="component" value="Unassembled WGS sequence"/>
</dbReference>
<organism evidence="4 5">
    <name type="scientific">Roseofilum acuticapitatum BLCC-M154</name>
    <dbReference type="NCBI Taxonomy" id="3022444"/>
    <lineage>
        <taxon>Bacteria</taxon>
        <taxon>Bacillati</taxon>
        <taxon>Cyanobacteriota</taxon>
        <taxon>Cyanophyceae</taxon>
        <taxon>Desertifilales</taxon>
        <taxon>Desertifilaceae</taxon>
        <taxon>Roseofilum</taxon>
        <taxon>Roseofilum acuticapitatum</taxon>
    </lineage>
</organism>
<dbReference type="InterPro" id="IPR052216">
    <property type="entry name" value="CRISPR_Csm3_endoribonuclease"/>
</dbReference>
<protein>
    <submittedName>
        <fullName evidence="4">RAMP superfamily CRISPR-associated protein</fullName>
    </submittedName>
</protein>
<dbReference type="InterPro" id="IPR005537">
    <property type="entry name" value="RAMP_III_fam"/>
</dbReference>
<accession>A0ABT7B221</accession>
<dbReference type="EMBL" id="JAQOSP010000150">
    <property type="protein sequence ID" value="MDJ1172358.1"/>
    <property type="molecule type" value="Genomic_DNA"/>
</dbReference>
<gene>
    <name evidence="4" type="ORF">PMG71_23290</name>
</gene>
<evidence type="ECO:0000256" key="1">
    <source>
        <dbReference type="ARBA" id="ARBA00023118"/>
    </source>
</evidence>
<sequence>MPNPPNRPILPKKPDPQNSGSKPYDLVPFPAKKPDLKPPVGHDRYCKDLLHGKLTLRLTVKTPVHISTGILVMGTDIGERAPLIQTMTQGQQQKLIIPGSSFKGVVRSIYEAITNSTLAVVSDKDKMPPDRLPCRKKDQLCPASLVFGALNWQGLIHFTDAICEQVKPVTGSMRSLYAPSDKRKAYFKNGKAIGRKFYYNAVEAVSKGGVSVQQAGTEYQFKTTLQFKNLSFAQFGTLLVSLGQDPNYAIALKVGGGKPVGMGTMKVEIEALEQPENWKQRYHQYTISDSDRLTDQARQDLVNQALTAAHDSLIEKQQLEKLAQILKWPTNYHAPEESY</sequence>
<proteinExistence type="predicted"/>
<dbReference type="RefSeq" id="WP_283756108.1">
    <property type="nucleotide sequence ID" value="NZ_JAQOSP010000150.1"/>
</dbReference>
<evidence type="ECO:0000313" key="4">
    <source>
        <dbReference type="EMBL" id="MDJ1172358.1"/>
    </source>
</evidence>
<dbReference type="PANTHER" id="PTHR35579">
    <property type="entry name" value="CRISPR SYSTEM CMS ENDORIBONUCLEASE CSM3"/>
    <property type="match status" value="1"/>
</dbReference>
<comment type="caution">
    <text evidence="4">The sequence shown here is derived from an EMBL/GenBank/DDBJ whole genome shotgun (WGS) entry which is preliminary data.</text>
</comment>